<dbReference type="AlphaFoldDB" id="A0A562NGP4"/>
<dbReference type="PANTHER" id="PTHR30466:SF1">
    <property type="entry name" value="FMN REDUCTASE (NADH) RUTF"/>
    <property type="match status" value="1"/>
</dbReference>
<dbReference type="SUPFAM" id="SSF50475">
    <property type="entry name" value="FMN-binding split barrel"/>
    <property type="match status" value="1"/>
</dbReference>
<evidence type="ECO:0000259" key="2">
    <source>
        <dbReference type="SMART" id="SM00903"/>
    </source>
</evidence>
<keyword evidence="4" id="KW-1185">Reference proteome</keyword>
<keyword evidence="3" id="KW-0503">Monooxygenase</keyword>
<protein>
    <submittedName>
        <fullName evidence="3">Dimethylsulfide monooxygenase small subunit</fullName>
    </submittedName>
</protein>
<evidence type="ECO:0000256" key="1">
    <source>
        <dbReference type="ARBA" id="ARBA00023002"/>
    </source>
</evidence>
<dbReference type="Proteomes" id="UP000316225">
    <property type="component" value="Unassembled WGS sequence"/>
</dbReference>
<sequence length="171" mass="18202">MTEQSRIDMAPQGVGSDDFRKVMRSLAGTVTVISTENEGALYGFTATAVCSVCAEPPTLLIAVNRSTRTYPHIANKSAFTVNVIAADQREVAERFGTKADDVFASVPHHLTETGVPVITDAAAAMVCTVSQVMDVGTHTIFFGRIEQTEISGKPPLVYYDGRYGAVAPMAG</sequence>
<keyword evidence="1" id="KW-0560">Oxidoreductase</keyword>
<feature type="domain" description="Flavin reductase like" evidence="2">
    <location>
        <begin position="23"/>
        <end position="165"/>
    </location>
</feature>
<dbReference type="GO" id="GO:0042602">
    <property type="term" value="F:riboflavin reductase (NADPH) activity"/>
    <property type="evidence" value="ECO:0007669"/>
    <property type="project" value="TreeGrafter"/>
</dbReference>
<reference evidence="3 4" key="1">
    <citation type="journal article" date="2015" name="Stand. Genomic Sci.">
        <title>Genomic Encyclopedia of Bacterial and Archaeal Type Strains, Phase III: the genomes of soil and plant-associated and newly described type strains.</title>
        <authorList>
            <person name="Whitman W.B."/>
            <person name="Woyke T."/>
            <person name="Klenk H.P."/>
            <person name="Zhou Y."/>
            <person name="Lilburn T.G."/>
            <person name="Beck B.J."/>
            <person name="De Vos P."/>
            <person name="Vandamme P."/>
            <person name="Eisen J.A."/>
            <person name="Garrity G."/>
            <person name="Hugenholtz P."/>
            <person name="Kyrpides N.C."/>
        </authorList>
    </citation>
    <scope>NUCLEOTIDE SEQUENCE [LARGE SCALE GENOMIC DNA]</scope>
    <source>
        <strain evidence="3 4">CGMCC 1.5364</strain>
    </source>
</reference>
<gene>
    <name evidence="3" type="ORF">IQ24_03164</name>
</gene>
<dbReference type="InterPro" id="IPR050268">
    <property type="entry name" value="NADH-dep_flavin_reductase"/>
</dbReference>
<dbReference type="InterPro" id="IPR002563">
    <property type="entry name" value="Flavin_Rdtase-like_dom"/>
</dbReference>
<dbReference type="Gene3D" id="2.30.110.10">
    <property type="entry name" value="Electron Transport, Fmn-binding Protein, Chain A"/>
    <property type="match status" value="1"/>
</dbReference>
<proteinExistence type="predicted"/>
<dbReference type="GO" id="GO:0010181">
    <property type="term" value="F:FMN binding"/>
    <property type="evidence" value="ECO:0007669"/>
    <property type="project" value="InterPro"/>
</dbReference>
<dbReference type="EMBL" id="VLKU01000010">
    <property type="protein sequence ID" value="TWI31306.1"/>
    <property type="molecule type" value="Genomic_DNA"/>
</dbReference>
<organism evidence="3 4">
    <name type="scientific">Paracoccus sulfuroxidans</name>
    <dbReference type="NCBI Taxonomy" id="384678"/>
    <lineage>
        <taxon>Bacteria</taxon>
        <taxon>Pseudomonadati</taxon>
        <taxon>Pseudomonadota</taxon>
        <taxon>Alphaproteobacteria</taxon>
        <taxon>Rhodobacterales</taxon>
        <taxon>Paracoccaceae</taxon>
        <taxon>Paracoccus</taxon>
    </lineage>
</organism>
<name>A0A562NGP4_9RHOB</name>
<evidence type="ECO:0000313" key="4">
    <source>
        <dbReference type="Proteomes" id="UP000316225"/>
    </source>
</evidence>
<evidence type="ECO:0000313" key="3">
    <source>
        <dbReference type="EMBL" id="TWI31306.1"/>
    </source>
</evidence>
<dbReference type="PANTHER" id="PTHR30466">
    <property type="entry name" value="FLAVIN REDUCTASE"/>
    <property type="match status" value="1"/>
</dbReference>
<dbReference type="GO" id="GO:0004497">
    <property type="term" value="F:monooxygenase activity"/>
    <property type="evidence" value="ECO:0007669"/>
    <property type="project" value="UniProtKB-KW"/>
</dbReference>
<dbReference type="OrthoDB" id="9792858at2"/>
<accession>A0A562NGP4</accession>
<comment type="caution">
    <text evidence="3">The sequence shown here is derived from an EMBL/GenBank/DDBJ whole genome shotgun (WGS) entry which is preliminary data.</text>
</comment>
<dbReference type="GO" id="GO:0006208">
    <property type="term" value="P:pyrimidine nucleobase catabolic process"/>
    <property type="evidence" value="ECO:0007669"/>
    <property type="project" value="TreeGrafter"/>
</dbReference>
<dbReference type="Pfam" id="PF01613">
    <property type="entry name" value="Flavin_Reduct"/>
    <property type="match status" value="1"/>
</dbReference>
<dbReference type="SMART" id="SM00903">
    <property type="entry name" value="Flavin_Reduct"/>
    <property type="match status" value="1"/>
</dbReference>
<dbReference type="InterPro" id="IPR012349">
    <property type="entry name" value="Split_barrel_FMN-bd"/>
</dbReference>
<dbReference type="RefSeq" id="WP_145399245.1">
    <property type="nucleotide sequence ID" value="NZ_VLKU01000010.1"/>
</dbReference>